<dbReference type="Proteomes" id="UP000749559">
    <property type="component" value="Unassembled WGS sequence"/>
</dbReference>
<gene>
    <name evidence="16" type="ORF">OFUS_LOCUS1971</name>
</gene>
<feature type="domain" description="SAM" evidence="15">
    <location>
        <begin position="515"/>
        <end position="561"/>
    </location>
</feature>
<evidence type="ECO:0000256" key="12">
    <source>
        <dbReference type="PIRSR" id="PIRSR602117-1"/>
    </source>
</evidence>
<dbReference type="AlphaFoldDB" id="A0A8S4N2P0"/>
<evidence type="ECO:0000259" key="15">
    <source>
        <dbReference type="PROSITE" id="PS50105"/>
    </source>
</evidence>
<feature type="region of interest" description="Disordered" evidence="14">
    <location>
        <begin position="481"/>
        <end position="514"/>
    </location>
</feature>
<dbReference type="InterPro" id="IPR001660">
    <property type="entry name" value="SAM"/>
</dbReference>
<dbReference type="GO" id="GO:0051262">
    <property type="term" value="P:protein tetramerization"/>
    <property type="evidence" value="ECO:0007669"/>
    <property type="project" value="InterPro"/>
</dbReference>
<evidence type="ECO:0000256" key="1">
    <source>
        <dbReference type="ARBA" id="ARBA00004123"/>
    </source>
</evidence>
<dbReference type="PRINTS" id="PR00386">
    <property type="entry name" value="P53SUPPRESSR"/>
</dbReference>
<dbReference type="SUPFAM" id="SSF49417">
    <property type="entry name" value="p53-like transcription factors"/>
    <property type="match status" value="1"/>
</dbReference>
<keyword evidence="9" id="KW-0010">Activator</keyword>
<keyword evidence="7" id="KW-0805">Transcription regulation</keyword>
<dbReference type="Gene3D" id="4.10.170.10">
    <property type="entry name" value="p53-like tetramerisation domain"/>
    <property type="match status" value="1"/>
</dbReference>
<feature type="site" description="Interaction with DNA" evidence="13">
    <location>
        <position position="153"/>
    </location>
</feature>
<dbReference type="GO" id="GO:0006915">
    <property type="term" value="P:apoptotic process"/>
    <property type="evidence" value="ECO:0007669"/>
    <property type="project" value="UniProtKB-KW"/>
</dbReference>
<dbReference type="GO" id="GO:0000978">
    <property type="term" value="F:RNA polymerase II cis-regulatory region sequence-specific DNA binding"/>
    <property type="evidence" value="ECO:0007669"/>
    <property type="project" value="TreeGrafter"/>
</dbReference>
<dbReference type="InterPro" id="IPR011615">
    <property type="entry name" value="p53_DNA-bd"/>
</dbReference>
<keyword evidence="5 12" id="KW-0862">Zinc</keyword>
<dbReference type="GO" id="GO:0005634">
    <property type="term" value="C:nucleus"/>
    <property type="evidence" value="ECO:0007669"/>
    <property type="project" value="UniProtKB-SubCell"/>
</dbReference>
<dbReference type="Gene3D" id="1.10.150.50">
    <property type="entry name" value="Transcription Factor, Ets-1"/>
    <property type="match status" value="1"/>
</dbReference>
<keyword evidence="6" id="KW-0832">Ubl conjugation</keyword>
<dbReference type="CDD" id="cd08367">
    <property type="entry name" value="P53"/>
    <property type="match status" value="1"/>
</dbReference>
<dbReference type="Pfam" id="PF07710">
    <property type="entry name" value="P53_tetramer"/>
    <property type="match status" value="1"/>
</dbReference>
<evidence type="ECO:0000256" key="14">
    <source>
        <dbReference type="SAM" id="MobiDB-lite"/>
    </source>
</evidence>
<dbReference type="Gene3D" id="2.60.40.720">
    <property type="match status" value="1"/>
</dbReference>
<dbReference type="InterPro" id="IPR012346">
    <property type="entry name" value="p53/RUNT-type_TF_DNA-bd_sf"/>
</dbReference>
<evidence type="ECO:0000256" key="2">
    <source>
        <dbReference type="ARBA" id="ARBA00006167"/>
    </source>
</evidence>
<dbReference type="InterPro" id="IPR010991">
    <property type="entry name" value="p53_tetrameristn"/>
</dbReference>
<feature type="binding site" evidence="12">
    <location>
        <position position="269"/>
    </location>
    <ligand>
        <name>Zn(2+)</name>
        <dbReference type="ChEBI" id="CHEBI:29105"/>
    </ligand>
</feature>
<dbReference type="InterPro" id="IPR013761">
    <property type="entry name" value="SAM/pointed_sf"/>
</dbReference>
<comment type="similarity">
    <text evidence="2">Belongs to the p53 family.</text>
</comment>
<feature type="region of interest" description="Disordered" evidence="14">
    <location>
        <begin position="312"/>
        <end position="334"/>
    </location>
</feature>
<accession>A0A8S4N2P0</accession>
<evidence type="ECO:0000256" key="13">
    <source>
        <dbReference type="PIRSR" id="PIRSR602117-2"/>
    </source>
</evidence>
<evidence type="ECO:0000256" key="4">
    <source>
        <dbReference type="ARBA" id="ARBA00022723"/>
    </source>
</evidence>
<evidence type="ECO:0000256" key="3">
    <source>
        <dbReference type="ARBA" id="ARBA00022703"/>
    </source>
</evidence>
<feature type="binding site" evidence="12">
    <location>
        <position position="209"/>
    </location>
    <ligand>
        <name>Zn(2+)</name>
        <dbReference type="ChEBI" id="CHEBI:29105"/>
    </ligand>
</feature>
<organism evidence="16 17">
    <name type="scientific">Owenia fusiformis</name>
    <name type="common">Polychaete worm</name>
    <dbReference type="NCBI Taxonomy" id="6347"/>
    <lineage>
        <taxon>Eukaryota</taxon>
        <taxon>Metazoa</taxon>
        <taxon>Spiralia</taxon>
        <taxon>Lophotrochozoa</taxon>
        <taxon>Annelida</taxon>
        <taxon>Polychaeta</taxon>
        <taxon>Sedentaria</taxon>
        <taxon>Canalipalpata</taxon>
        <taxon>Sabellida</taxon>
        <taxon>Oweniida</taxon>
        <taxon>Oweniidae</taxon>
        <taxon>Owenia</taxon>
    </lineage>
</organism>
<dbReference type="PANTHER" id="PTHR11447:SF16">
    <property type="entry name" value="P53 PROTEIN LONG FORM VARIANT 1"/>
    <property type="match status" value="1"/>
</dbReference>
<feature type="binding site" evidence="12">
    <location>
        <position position="212"/>
    </location>
    <ligand>
        <name>Zn(2+)</name>
        <dbReference type="ChEBI" id="CHEBI:29105"/>
    </ligand>
</feature>
<dbReference type="GO" id="GO:0000981">
    <property type="term" value="F:DNA-binding transcription factor activity, RNA polymerase II-specific"/>
    <property type="evidence" value="ECO:0007669"/>
    <property type="project" value="TreeGrafter"/>
</dbReference>
<keyword evidence="3" id="KW-0053">Apoptosis</keyword>
<evidence type="ECO:0000256" key="7">
    <source>
        <dbReference type="ARBA" id="ARBA00023015"/>
    </source>
</evidence>
<evidence type="ECO:0000256" key="8">
    <source>
        <dbReference type="ARBA" id="ARBA00023125"/>
    </source>
</evidence>
<proteinExistence type="inferred from homology"/>
<evidence type="ECO:0000313" key="17">
    <source>
        <dbReference type="Proteomes" id="UP000749559"/>
    </source>
</evidence>
<evidence type="ECO:0000313" key="16">
    <source>
        <dbReference type="EMBL" id="CAH1774534.1"/>
    </source>
</evidence>
<dbReference type="SUPFAM" id="SSF47719">
    <property type="entry name" value="p53 tetramerization domain"/>
    <property type="match status" value="1"/>
</dbReference>
<dbReference type="PANTHER" id="PTHR11447">
    <property type="entry name" value="CELLULAR TUMOR ANTIGEN P53"/>
    <property type="match status" value="1"/>
</dbReference>
<keyword evidence="10" id="KW-0804">Transcription</keyword>
<sequence>MIQILHMFLQEHIYGTMADPDSLISQDTFSELLAQLNDVTENGNFTQVNDTTEFEFGGNEVKTTFQMEKYIISGTGQEVLGIPTSQQQQLQQQQLLQQQIQVLPDSATAAASTSPSPYTQMIGTQATSMPSNTEYPGQYGFEVCFGKQQKETKSTTWTYSESLKKLFANLASLCPIKFRCSKSPPPGSVIRALPIYMQPEHIQEPVSRCPNHITKEDPNRDHKSHLIRCENPNTVYYTDQLTNRESLTIPFEEPQAGSDTSVSLFQFMCYSSCVGGLNRRPIQIIFTLETPMGHVIARRVCEVRICACPGRDRKAEEDGATPGNKKSNKKSKNVRVNQVVTTVGPPAKKRKLEDEEVFTLHVRGRENYEVLLKLRDSLELASKVPQPEVEKHNRDYDEINRRMTMNSQLSIPSSSQQGLSTPTPINQVLDRPPSLGLDKLPSLPGLSNLPSIPSFGMSQFFDQIDGKLDAQPAKITEDVHRIKIEPEVTETNEVSSSQSPSTSTNQQSPPITSTQPIDTVEMWLKNIELPAYIDMFKTRGYNFMYQLEDMQQQDLDKLKIGEGHRSKIWRALVEYKNTHDIKGSQTQAQGLSNSSNASTVTIPSQSSGYCPGFYEVTRYTFKHTISLRKDEHNYCARMEVTEEDEQGNVKPKGAKMDT</sequence>
<dbReference type="GO" id="GO:0046872">
    <property type="term" value="F:metal ion binding"/>
    <property type="evidence" value="ECO:0007669"/>
    <property type="project" value="UniProtKB-KW"/>
</dbReference>
<reference evidence="16" key="1">
    <citation type="submission" date="2022-03" db="EMBL/GenBank/DDBJ databases">
        <authorList>
            <person name="Martin C."/>
        </authorList>
    </citation>
    <scope>NUCLEOTIDE SEQUENCE</scope>
</reference>
<dbReference type="Pfam" id="PF00536">
    <property type="entry name" value="SAM_1"/>
    <property type="match status" value="1"/>
</dbReference>
<dbReference type="EMBL" id="CAIIXF020000001">
    <property type="protein sequence ID" value="CAH1774534.1"/>
    <property type="molecule type" value="Genomic_DNA"/>
</dbReference>
<keyword evidence="11" id="KW-0539">Nucleus</keyword>
<dbReference type="SMART" id="SM00454">
    <property type="entry name" value="SAM"/>
    <property type="match status" value="1"/>
</dbReference>
<feature type="binding site" evidence="12">
    <location>
        <position position="273"/>
    </location>
    <ligand>
        <name>Zn(2+)</name>
        <dbReference type="ChEBI" id="CHEBI:29105"/>
    </ligand>
</feature>
<evidence type="ECO:0000256" key="11">
    <source>
        <dbReference type="ARBA" id="ARBA00023242"/>
    </source>
</evidence>
<keyword evidence="17" id="KW-1185">Reference proteome</keyword>
<dbReference type="InterPro" id="IPR002117">
    <property type="entry name" value="p53_tumour_suppressor"/>
</dbReference>
<name>A0A8S4N2P0_OWEFU</name>
<evidence type="ECO:0000256" key="10">
    <source>
        <dbReference type="ARBA" id="ARBA00023163"/>
    </source>
</evidence>
<dbReference type="OrthoDB" id="5915660at2759"/>
<keyword evidence="8" id="KW-0238">DNA-binding</keyword>
<comment type="caution">
    <text evidence="16">The sequence shown here is derived from an EMBL/GenBank/DDBJ whole genome shotgun (WGS) entry which is preliminary data.</text>
</comment>
<keyword evidence="4 12" id="KW-0479">Metal-binding</keyword>
<protein>
    <recommendedName>
        <fullName evidence="15">SAM domain-containing protein</fullName>
    </recommendedName>
</protein>
<evidence type="ECO:0000256" key="5">
    <source>
        <dbReference type="ARBA" id="ARBA00022833"/>
    </source>
</evidence>
<comment type="subcellular location">
    <subcellularLocation>
        <location evidence="1">Nucleus</location>
    </subcellularLocation>
</comment>
<dbReference type="Pfam" id="PF00870">
    <property type="entry name" value="P53"/>
    <property type="match status" value="1"/>
</dbReference>
<dbReference type="SUPFAM" id="SSF47769">
    <property type="entry name" value="SAM/Pointed domain"/>
    <property type="match status" value="1"/>
</dbReference>
<dbReference type="InterPro" id="IPR008967">
    <property type="entry name" value="p53-like_TF_DNA-bd_sf"/>
</dbReference>
<feature type="compositionally biased region" description="Low complexity" evidence="14">
    <location>
        <begin position="495"/>
        <end position="514"/>
    </location>
</feature>
<dbReference type="InterPro" id="IPR036674">
    <property type="entry name" value="p53_tetramer_sf"/>
</dbReference>
<feature type="region of interest" description="Disordered" evidence="14">
    <location>
        <begin position="584"/>
        <end position="605"/>
    </location>
</feature>
<dbReference type="PROSITE" id="PS50105">
    <property type="entry name" value="SAM_DOMAIN"/>
    <property type="match status" value="1"/>
</dbReference>
<evidence type="ECO:0000256" key="9">
    <source>
        <dbReference type="ARBA" id="ARBA00023159"/>
    </source>
</evidence>
<comment type="cofactor">
    <cofactor evidence="12">
        <name>Zn(2+)</name>
        <dbReference type="ChEBI" id="CHEBI:29105"/>
    </cofactor>
    <text evidence="12">Binds 1 zinc ion per subunit.</text>
</comment>
<evidence type="ECO:0000256" key="6">
    <source>
        <dbReference type="ARBA" id="ARBA00022843"/>
    </source>
</evidence>